<keyword evidence="3" id="KW-1185">Reference proteome</keyword>
<dbReference type="Proteomes" id="UP001262835">
    <property type="component" value="Unassembled WGS sequence"/>
</dbReference>
<comment type="caution">
    <text evidence="2">The sequence shown here is derived from an EMBL/GenBank/DDBJ whole genome shotgun (WGS) entry which is preliminary data.</text>
</comment>
<name>A0ABU3GEY9_9MICO</name>
<accession>A0ABU3GEY9</accession>
<evidence type="ECO:0000256" key="1">
    <source>
        <dbReference type="SAM" id="Phobius"/>
    </source>
</evidence>
<dbReference type="RefSeq" id="WP_020098429.1">
    <property type="nucleotide sequence ID" value="NZ_JAUZVT010000001.1"/>
</dbReference>
<dbReference type="SUPFAM" id="SSF103481">
    <property type="entry name" value="Multidrug resistance efflux transporter EmrE"/>
    <property type="match status" value="1"/>
</dbReference>
<proteinExistence type="predicted"/>
<keyword evidence="1" id="KW-0812">Transmembrane</keyword>
<keyword evidence="1" id="KW-1133">Transmembrane helix</keyword>
<protein>
    <submittedName>
        <fullName evidence="2">Uncharacterized protein</fullName>
    </submittedName>
</protein>
<feature type="transmembrane region" description="Helical" evidence="1">
    <location>
        <begin position="41"/>
        <end position="59"/>
    </location>
</feature>
<dbReference type="EMBL" id="JAUZVT010000001">
    <property type="protein sequence ID" value="MDT3329259.1"/>
    <property type="molecule type" value="Genomic_DNA"/>
</dbReference>
<gene>
    <name evidence="2" type="ORF">Q9S78_01125</name>
</gene>
<sequence length="80" mass="9027">MAFMTPRKQRTMVIVVLTISALVAIFTAVALPLIFDEPPNWWSVLGAVCTCAAMIILLAELRRRERQDRDNNGPSDARRQ</sequence>
<evidence type="ECO:0000313" key="3">
    <source>
        <dbReference type="Proteomes" id="UP001262835"/>
    </source>
</evidence>
<keyword evidence="1" id="KW-0472">Membrane</keyword>
<organism evidence="2 3">
    <name type="scientific">Microbacterium aquilitoris</name>
    <dbReference type="NCBI Taxonomy" id="3067307"/>
    <lineage>
        <taxon>Bacteria</taxon>
        <taxon>Bacillati</taxon>
        <taxon>Actinomycetota</taxon>
        <taxon>Actinomycetes</taxon>
        <taxon>Micrococcales</taxon>
        <taxon>Microbacteriaceae</taxon>
        <taxon>Microbacterium</taxon>
    </lineage>
</organism>
<feature type="transmembrane region" description="Helical" evidence="1">
    <location>
        <begin position="12"/>
        <end position="35"/>
    </location>
</feature>
<dbReference type="InterPro" id="IPR037185">
    <property type="entry name" value="EmrE-like"/>
</dbReference>
<evidence type="ECO:0000313" key="2">
    <source>
        <dbReference type="EMBL" id="MDT3329259.1"/>
    </source>
</evidence>
<reference evidence="2 3" key="1">
    <citation type="submission" date="2023-08" db="EMBL/GenBank/DDBJ databases">
        <title>Microbacterium aquilitoris sp. nov. and Microbacterium gwkjibeachense sp. nov., isolated from beach.</title>
        <authorList>
            <person name="Lee S.D."/>
            <person name="Yang H."/>
            <person name="Kim I."/>
        </authorList>
    </citation>
    <scope>NUCLEOTIDE SEQUENCE [LARGE SCALE GENOMIC DNA]</scope>
    <source>
        <strain evidence="2 3">KSW-18</strain>
    </source>
</reference>